<feature type="domain" description="Tail sheath protein C-terminal" evidence="4">
    <location>
        <begin position="427"/>
        <end position="534"/>
    </location>
</feature>
<accession>A0A150TH68</accession>
<dbReference type="PANTHER" id="PTHR35861:SF1">
    <property type="entry name" value="PHAGE TAIL SHEATH PROTEIN"/>
    <property type="match status" value="1"/>
</dbReference>
<evidence type="ECO:0000256" key="2">
    <source>
        <dbReference type="SAM" id="MobiDB-lite"/>
    </source>
</evidence>
<dbReference type="Gene3D" id="3.40.50.11780">
    <property type="match status" value="2"/>
</dbReference>
<evidence type="ECO:0000313" key="6">
    <source>
        <dbReference type="Proteomes" id="UP000075502"/>
    </source>
</evidence>
<comment type="caution">
    <text evidence="5">The sequence shown here is derived from an EMBL/GenBank/DDBJ whole genome shotgun (WGS) entry which is preliminary data.</text>
</comment>
<evidence type="ECO:0000256" key="1">
    <source>
        <dbReference type="ARBA" id="ARBA00008005"/>
    </source>
</evidence>
<sequence length="538" mass="57156">MHPGVYVQEESSGAKPIEGASTSTACIVGTATRGRPNRPTFVSSWAQFERAFGGFSKTHPMPLAAYHFFQNGGRRAYILRVLAKDAVAAAGQLSIEGIAVPLKIKAAGGGTWANGIKIEVTRNPYGRDPKDPNDERQDLFDWVISGKNAEGKEEELERFGSLGIKESGDKFYASVINRDSSYIRIEPDETGNFPDITTPAAAGGTPGTGTPGTGTPGTGTPGTTPAASEAAAAVSATLGDGNDGTAITATDYDASLHELDRVDDVSILVIPGASADVAKIGASYVEGRLLGDIIYIVDPPDPPGNTDPSTQIDNIKKFVKDFSPKSSYAALYFPWVVIPDPYSNVSGATRLAPPSGMIAGLYARTDNTRGVWKAPAGTEAALLGAIGVAAPISDGDQDALNPIGVNCIRQFPASGIVVWGARTLATSSNPEYRYVPVRRMTMFLKTSLYRGTQWVVFEPNDEPVWSAIRFNINAFMLAQFRAGAFQGGKPADAFYVKCDADNNPQATIDAGQVHILVAFAPLKPAEFVIIHIQQIRKQ</sequence>
<dbReference type="InterPro" id="IPR020287">
    <property type="entry name" value="Tail_sheath_C"/>
</dbReference>
<dbReference type="Pfam" id="PF17482">
    <property type="entry name" value="Phage_sheath_1C"/>
    <property type="match status" value="1"/>
</dbReference>
<protein>
    <recommendedName>
        <fullName evidence="7">Tail protein</fullName>
    </recommendedName>
</protein>
<evidence type="ECO:0000313" key="5">
    <source>
        <dbReference type="EMBL" id="KYG03828.1"/>
    </source>
</evidence>
<evidence type="ECO:0000259" key="3">
    <source>
        <dbReference type="Pfam" id="PF04984"/>
    </source>
</evidence>
<dbReference type="AlphaFoldDB" id="A0A150TH68"/>
<feature type="compositionally biased region" description="Gly residues" evidence="2">
    <location>
        <begin position="204"/>
        <end position="220"/>
    </location>
</feature>
<comment type="similarity">
    <text evidence="1">Belongs to the myoviridae tail sheath protein family.</text>
</comment>
<dbReference type="InterPro" id="IPR052042">
    <property type="entry name" value="Tail_sheath_structural"/>
</dbReference>
<feature type="region of interest" description="Disordered" evidence="2">
    <location>
        <begin position="188"/>
        <end position="228"/>
    </location>
</feature>
<dbReference type="Proteomes" id="UP000075502">
    <property type="component" value="Unassembled WGS sequence"/>
</dbReference>
<dbReference type="EMBL" id="JEME01002577">
    <property type="protein sequence ID" value="KYG03828.1"/>
    <property type="molecule type" value="Genomic_DNA"/>
</dbReference>
<organism evidence="5 6">
    <name type="scientific">Sorangium cellulosum</name>
    <name type="common">Polyangium cellulosum</name>
    <dbReference type="NCBI Taxonomy" id="56"/>
    <lineage>
        <taxon>Bacteria</taxon>
        <taxon>Pseudomonadati</taxon>
        <taxon>Myxococcota</taxon>
        <taxon>Polyangia</taxon>
        <taxon>Polyangiales</taxon>
        <taxon>Polyangiaceae</taxon>
        <taxon>Sorangium</taxon>
    </lineage>
</organism>
<dbReference type="Pfam" id="PF04984">
    <property type="entry name" value="Phage_sheath_1"/>
    <property type="match status" value="1"/>
</dbReference>
<evidence type="ECO:0008006" key="7">
    <source>
        <dbReference type="Google" id="ProtNLM"/>
    </source>
</evidence>
<dbReference type="InterPro" id="IPR035089">
    <property type="entry name" value="Phage_sheath_subtilisin"/>
</dbReference>
<name>A0A150TH68_SORCE</name>
<reference evidence="5 6" key="1">
    <citation type="submission" date="2014-02" db="EMBL/GenBank/DDBJ databases">
        <title>The small core and large imbalanced accessory genome model reveals a collaborative survival strategy of Sorangium cellulosum strains in nature.</title>
        <authorList>
            <person name="Han K."/>
            <person name="Peng R."/>
            <person name="Blom J."/>
            <person name="Li Y.-Z."/>
        </authorList>
    </citation>
    <scope>NUCLEOTIDE SEQUENCE [LARGE SCALE GENOMIC DNA]</scope>
    <source>
        <strain evidence="5 6">So0007-03</strain>
    </source>
</reference>
<proteinExistence type="inferred from homology"/>
<gene>
    <name evidence="5" type="ORF">BE21_49920</name>
</gene>
<dbReference type="PANTHER" id="PTHR35861">
    <property type="match status" value="1"/>
</dbReference>
<evidence type="ECO:0000259" key="4">
    <source>
        <dbReference type="Pfam" id="PF17482"/>
    </source>
</evidence>
<feature type="domain" description="Tail sheath protein subtilisin-like" evidence="3">
    <location>
        <begin position="246"/>
        <end position="424"/>
    </location>
</feature>